<organism evidence="1 2">
    <name type="scientific">Inconstantimicrobium mannanitabidum</name>
    <dbReference type="NCBI Taxonomy" id="1604901"/>
    <lineage>
        <taxon>Bacteria</taxon>
        <taxon>Bacillati</taxon>
        <taxon>Bacillota</taxon>
        <taxon>Clostridia</taxon>
        <taxon>Eubacteriales</taxon>
        <taxon>Clostridiaceae</taxon>
        <taxon>Inconstantimicrobium</taxon>
    </lineage>
</organism>
<sequence length="151" mass="17224">MVPEYVSNLRNYIGHDPLLLVAAGTIIYKDRKILLQKRGDNGTWSIHGGCLELGETIEETVRRELKEEIGITPINLKFYKIFSGEDMHCICASGDEVYYVNVIFLCDEYEGELKQDDDEVVELKWFDVDNLPDNINTPVDKAILEGIDKVI</sequence>
<dbReference type="Proteomes" id="UP001058074">
    <property type="component" value="Unassembled WGS sequence"/>
</dbReference>
<dbReference type="EMBL" id="BROD01000001">
    <property type="protein sequence ID" value="GKX66553.1"/>
    <property type="molecule type" value="Genomic_DNA"/>
</dbReference>
<evidence type="ECO:0000313" key="2">
    <source>
        <dbReference type="Proteomes" id="UP001058074"/>
    </source>
</evidence>
<name>A0ACB5RC01_9CLOT</name>
<reference evidence="1" key="1">
    <citation type="journal article" date="2025" name="Int. J. Syst. Evol. Microbiol.">
        <title>Inconstantimicrobium mannanitabidum sp. nov., a novel member of the family Clostridiaceae isolated from anoxic soil under the treatment of reductive soil disinfestation.</title>
        <authorList>
            <person name="Ueki A."/>
            <person name="Tonouchi A."/>
            <person name="Honma S."/>
            <person name="Kaku N."/>
            <person name="Ueki K."/>
        </authorList>
    </citation>
    <scope>NUCLEOTIDE SEQUENCE</scope>
    <source>
        <strain evidence="1">TW13</strain>
    </source>
</reference>
<gene>
    <name evidence="1" type="primary">yqgC</name>
    <name evidence="1" type="ORF">rsdtw13_18110</name>
</gene>
<evidence type="ECO:0000313" key="1">
    <source>
        <dbReference type="EMBL" id="GKX66553.1"/>
    </source>
</evidence>
<keyword evidence="1" id="KW-0378">Hydrolase</keyword>
<accession>A0ACB5RC01</accession>
<comment type="caution">
    <text evidence="1">The sequence shown here is derived from an EMBL/GenBank/DDBJ whole genome shotgun (WGS) entry which is preliminary data.</text>
</comment>
<protein>
    <submittedName>
        <fullName evidence="1">Hydrolase acting on acid anhydrides in phosphorous-containing anhydrides</fullName>
    </submittedName>
</protein>
<proteinExistence type="predicted"/>
<keyword evidence="2" id="KW-1185">Reference proteome</keyword>